<organism evidence="6 7">
    <name type="scientific">Cladosporium halotolerans</name>
    <dbReference type="NCBI Taxonomy" id="1052096"/>
    <lineage>
        <taxon>Eukaryota</taxon>
        <taxon>Fungi</taxon>
        <taxon>Dikarya</taxon>
        <taxon>Ascomycota</taxon>
        <taxon>Pezizomycotina</taxon>
        <taxon>Dothideomycetes</taxon>
        <taxon>Dothideomycetidae</taxon>
        <taxon>Cladosporiales</taxon>
        <taxon>Cladosporiaceae</taxon>
        <taxon>Cladosporium</taxon>
    </lineage>
</organism>
<dbReference type="RefSeq" id="XP_069231290.1">
    <property type="nucleotide sequence ID" value="XM_069371619.1"/>
</dbReference>
<dbReference type="InterPro" id="IPR011057">
    <property type="entry name" value="Mss4-like_sf"/>
</dbReference>
<dbReference type="SUPFAM" id="SSF51316">
    <property type="entry name" value="Mss4-like"/>
    <property type="match status" value="1"/>
</dbReference>
<dbReference type="EMBL" id="JAAQHG020000007">
    <property type="protein sequence ID" value="KAL1588185.1"/>
    <property type="molecule type" value="Genomic_DNA"/>
</dbReference>
<keyword evidence="2" id="KW-0479">Metal-binding</keyword>
<dbReference type="GO" id="GO:0016846">
    <property type="term" value="F:carbon-sulfur lyase activity"/>
    <property type="evidence" value="ECO:0007669"/>
    <property type="project" value="InterPro"/>
</dbReference>
<evidence type="ECO:0000256" key="1">
    <source>
        <dbReference type="ARBA" id="ARBA00005495"/>
    </source>
</evidence>
<dbReference type="InterPro" id="IPR006913">
    <property type="entry name" value="CENP-V/GFA"/>
</dbReference>
<dbReference type="GO" id="GO:0046872">
    <property type="term" value="F:metal ion binding"/>
    <property type="evidence" value="ECO:0007669"/>
    <property type="project" value="UniProtKB-KW"/>
</dbReference>
<dbReference type="Proteomes" id="UP000803884">
    <property type="component" value="Unassembled WGS sequence"/>
</dbReference>
<keyword evidence="7" id="KW-1185">Reference proteome</keyword>
<dbReference type="PROSITE" id="PS51891">
    <property type="entry name" value="CENP_V_GFA"/>
    <property type="match status" value="1"/>
</dbReference>
<accession>A0AB34KX99</accession>
<protein>
    <recommendedName>
        <fullName evidence="5">CENP-V/GFA domain-containing protein</fullName>
    </recommendedName>
</protein>
<gene>
    <name evidence="6" type="ORF">WHR41_03013</name>
</gene>
<dbReference type="PANTHER" id="PTHR33337">
    <property type="entry name" value="GFA DOMAIN-CONTAINING PROTEIN"/>
    <property type="match status" value="1"/>
</dbReference>
<dbReference type="PANTHER" id="PTHR33337:SF40">
    <property type="entry name" value="CENP-V_GFA DOMAIN-CONTAINING PROTEIN-RELATED"/>
    <property type="match status" value="1"/>
</dbReference>
<evidence type="ECO:0000256" key="4">
    <source>
        <dbReference type="ARBA" id="ARBA00023239"/>
    </source>
</evidence>
<dbReference type="Gene3D" id="3.90.1590.10">
    <property type="entry name" value="glutathione-dependent formaldehyde- activating enzyme (gfa)"/>
    <property type="match status" value="1"/>
</dbReference>
<evidence type="ECO:0000313" key="6">
    <source>
        <dbReference type="EMBL" id="KAL1588185.1"/>
    </source>
</evidence>
<feature type="domain" description="CENP-V/GFA" evidence="5">
    <location>
        <begin position="6"/>
        <end position="128"/>
    </location>
</feature>
<evidence type="ECO:0000313" key="7">
    <source>
        <dbReference type="Proteomes" id="UP000803884"/>
    </source>
</evidence>
<evidence type="ECO:0000256" key="3">
    <source>
        <dbReference type="ARBA" id="ARBA00022833"/>
    </source>
</evidence>
<dbReference type="GeneID" id="96004457"/>
<name>A0AB34KX99_9PEZI</name>
<dbReference type="Pfam" id="PF04828">
    <property type="entry name" value="GFA"/>
    <property type="match status" value="1"/>
</dbReference>
<sequence>MAQRALKATCLCKGVQFTLSGQDKGAVLCHCSNCKSFTGSSFAHNYRFMKAKVEYQKGEDLVKSYKDDNTKSGKVLERFFCGRCGSSLMNKPQAIPGLIVACTGAIQSGEDPLHPKFELFEEDRRPWLGSIVKGAAKL</sequence>
<evidence type="ECO:0000256" key="2">
    <source>
        <dbReference type="ARBA" id="ARBA00022723"/>
    </source>
</evidence>
<keyword evidence="4" id="KW-0456">Lyase</keyword>
<comment type="similarity">
    <text evidence="1">Belongs to the Gfa family.</text>
</comment>
<evidence type="ECO:0000259" key="5">
    <source>
        <dbReference type="PROSITE" id="PS51891"/>
    </source>
</evidence>
<reference evidence="6 7" key="1">
    <citation type="journal article" date="2020" name="Microbiol. Resour. Announc.">
        <title>Draft Genome Sequence of a Cladosporium Species Isolated from the Mesophotic Ascidian Didemnum maculosum.</title>
        <authorList>
            <person name="Gioti A."/>
            <person name="Siaperas R."/>
            <person name="Nikolaivits E."/>
            <person name="Le Goff G."/>
            <person name="Ouazzani J."/>
            <person name="Kotoulas G."/>
            <person name="Topakas E."/>
        </authorList>
    </citation>
    <scope>NUCLEOTIDE SEQUENCE [LARGE SCALE GENOMIC DNA]</scope>
    <source>
        <strain evidence="6 7">TM138-S3</strain>
    </source>
</reference>
<dbReference type="AlphaFoldDB" id="A0AB34KX99"/>
<keyword evidence="3" id="KW-0862">Zinc</keyword>
<comment type="caution">
    <text evidence="6">The sequence shown here is derived from an EMBL/GenBank/DDBJ whole genome shotgun (WGS) entry which is preliminary data.</text>
</comment>
<proteinExistence type="inferred from homology"/>